<gene>
    <name evidence="1" type="ORF">ILYODFUR_007278</name>
</gene>
<evidence type="ECO:0000313" key="1">
    <source>
        <dbReference type="EMBL" id="MEQ2235931.1"/>
    </source>
</evidence>
<evidence type="ECO:0000313" key="2">
    <source>
        <dbReference type="Proteomes" id="UP001482620"/>
    </source>
</evidence>
<reference evidence="1 2" key="1">
    <citation type="submission" date="2021-06" db="EMBL/GenBank/DDBJ databases">
        <authorList>
            <person name="Palmer J.M."/>
        </authorList>
    </citation>
    <scope>NUCLEOTIDE SEQUENCE [LARGE SCALE GENOMIC DNA]</scope>
    <source>
        <strain evidence="2">if_2019</strain>
        <tissue evidence="1">Muscle</tissue>
    </source>
</reference>
<keyword evidence="2" id="KW-1185">Reference proteome</keyword>
<dbReference type="EMBL" id="JAHRIQ010046806">
    <property type="protein sequence ID" value="MEQ2235931.1"/>
    <property type="molecule type" value="Genomic_DNA"/>
</dbReference>
<sequence length="143" mass="16414">MIDLEVADFPSGPLDVYRKKASFNWKAMLSFIDGEETLMFKRRVWKTLEDDALFARIPGEDISVDKHRELTFLRLRQLYRYNFLTKEEALAAPCKTLVLNDCLGMYDLGLGGKLFLGKEAFWHHRPFCNPGQSATTNPSGHRG</sequence>
<dbReference type="Proteomes" id="UP001482620">
    <property type="component" value="Unassembled WGS sequence"/>
</dbReference>
<accession>A0ABV0TTZ4</accession>
<protein>
    <submittedName>
        <fullName evidence="1">Uncharacterized protein</fullName>
    </submittedName>
</protein>
<organism evidence="1 2">
    <name type="scientific">Ilyodon furcidens</name>
    <name type="common">goldbreast splitfin</name>
    <dbReference type="NCBI Taxonomy" id="33524"/>
    <lineage>
        <taxon>Eukaryota</taxon>
        <taxon>Metazoa</taxon>
        <taxon>Chordata</taxon>
        <taxon>Craniata</taxon>
        <taxon>Vertebrata</taxon>
        <taxon>Euteleostomi</taxon>
        <taxon>Actinopterygii</taxon>
        <taxon>Neopterygii</taxon>
        <taxon>Teleostei</taxon>
        <taxon>Neoteleostei</taxon>
        <taxon>Acanthomorphata</taxon>
        <taxon>Ovalentaria</taxon>
        <taxon>Atherinomorphae</taxon>
        <taxon>Cyprinodontiformes</taxon>
        <taxon>Goodeidae</taxon>
        <taxon>Ilyodon</taxon>
    </lineage>
</organism>
<comment type="caution">
    <text evidence="1">The sequence shown here is derived from an EMBL/GenBank/DDBJ whole genome shotgun (WGS) entry which is preliminary data.</text>
</comment>
<name>A0ABV0TTZ4_9TELE</name>
<proteinExistence type="predicted"/>